<proteinExistence type="predicted"/>
<protein>
    <submittedName>
        <fullName evidence="4">Uncharacterized protein</fullName>
    </submittedName>
</protein>
<evidence type="ECO:0000259" key="3">
    <source>
        <dbReference type="Pfam" id="PF20262"/>
    </source>
</evidence>
<dbReference type="PANTHER" id="PTHR31781:SF1">
    <property type="entry name" value="PROTEIN UNC-80 HOMOLOG"/>
    <property type="match status" value="1"/>
</dbReference>
<feature type="compositionally biased region" description="Low complexity" evidence="1">
    <location>
        <begin position="1540"/>
        <end position="1554"/>
    </location>
</feature>
<feature type="region of interest" description="Disordered" evidence="1">
    <location>
        <begin position="1674"/>
        <end position="1704"/>
    </location>
</feature>
<feature type="region of interest" description="Disordered" evidence="1">
    <location>
        <begin position="83"/>
        <end position="148"/>
    </location>
</feature>
<feature type="domain" description="Protein UNC80 central region" evidence="2">
    <location>
        <begin position="31"/>
        <end position="108"/>
    </location>
</feature>
<dbReference type="GO" id="GO:0030424">
    <property type="term" value="C:axon"/>
    <property type="evidence" value="ECO:0007669"/>
    <property type="project" value="TreeGrafter"/>
</dbReference>
<feature type="compositionally biased region" description="Polar residues" evidence="1">
    <location>
        <begin position="100"/>
        <end position="109"/>
    </location>
</feature>
<feature type="domain" description="Protein UNC80 C-terminal" evidence="3">
    <location>
        <begin position="632"/>
        <end position="1476"/>
    </location>
</feature>
<accession>A0AAV2TGW4</accession>
<feature type="region of interest" description="Disordered" evidence="1">
    <location>
        <begin position="1513"/>
        <end position="1556"/>
    </location>
</feature>
<dbReference type="InterPro" id="IPR046460">
    <property type="entry name" value="UNC80_C"/>
</dbReference>
<feature type="domain" description="Protein UNC80 C-terminal" evidence="3">
    <location>
        <begin position="1797"/>
        <end position="1959"/>
    </location>
</feature>
<sequence length="2306" mass="255043">MDDDHNIVFRTVSVHRTQGGDPHAVPADTCTNFSCDHQSFCPSNCFERQQYQCRALMNSIRRVYGSETEQSFVVSVDRQQNANSLDTAGKSGSGIAAEVTTPSTGQETNSLDHTDDSSGSCDSSQYGSNGDLSSSEKNDKKHVSMSSLKTPARSAFHEVASHDSLAGLVRSGTSAEAETDSPSWLLHRGELGLPVEPQKTKSGLFARVTKRKESQFGTGPGRRDSTPLLEKLRIRSASRLTNNGPPESDTPGLTGLLSLGMLAGAGAGLLRSSSSNAGLWGALEPSDDEATTETDRSKPGRSPRPSTVPELPIQRYMENQVKNVCSSGFNLLNKAGLLLTSEQMSKVLPLAWELLLEPEEEFISSAACFILFCGVRCPSLVQEMLLGEMQHDAPTQRLNATLRFRALWTHRYHVWSRLDETASTQLRLPPSFIEFVLPSPTLGYPGYEAPDPVWQIRKGTSAEEVQLKQNEATKTFVTASTSRRKQQQELLVRAVAAETIRRREARRKFHLTTCPILERAAVEPSFNKEHRDDGLLEDGTTGTGGATGSGGGGVSGGGSGTLGANTGGATLSEELSATVRRLSVAPMSRGLFGQTRSSSWRQGSIPWFRSSAITHDEDERIFGGSHSLFPSQPLQQAQYIFPSALCAATVPLIHLLDDTSVNDQGAAVNTVAEFVVFQCLLEDTALFLRFILERLTRTRQKDELIFVLRKMIRRLPELPTQSAHAIFNNLVGYMMYHIRTPSPGALKAIGSALSVLYLVVPHVQNIYFKDLKQTMRREQIDSTLLLTANLPCTKQFNVFDNDIGVAQLVRLQDENKDYQFKDILSDVMEASGIPLDQINMYYLCDDRSGVIRNASHYIRDFYTFKRNHTPKLRLRRFGPEESRYLLQENALNLKFQEIGKILFTSAVLGCTPAPQISNHVFFLHEELTKLPSFPRKALESEFDLYDLPDLGHPLLGMDTVHKLAWCQLLSNLFSQMPTTYPWSADLQLFLNVYNGTLILHAEDTSVLRQCLAFFIQCCYQFKTTFSTTGYAGILPTLLRVYNQHMYNNVLTQAIEFTCRQFYVMHRTPFILQLFGSIANYVTVGDEVNESVDEFYQIQPSTLYRLLRMISRPLPDDARILELCNIQTPLKALDFCYEDEEANWSILEAINLCVAVIVYAPDSYRARQMLVILQALFPFILRDLSAICMEESNGNELKKAELLAIQRISITIRQLISTNEFMTRRVEEMRQVAVHAPGGPVEHRTEPYEGGLPPGWANQSVRKLAGRGDEIESNLATTWALSKFDSQRRQRSPLGGSVVHETQAGPSRDNPSSFVGRSGFEPRETILQLSCDFLSTCSARLSDLGEKQRIPELLDAKSHVRLSDLAQAILKHVPSNPDVLTSSALQRYFLEILPLVEWGHESMRSCKALESLLGRLNRTLPKLLEHASARPHLYWDEILKFIRSIYLIIKKNRTIAHLKEIRILLETLKRAILFCRSGHIGSLGKPRLDTHSALVSLSSAAGFPGRPSIGEALFGTISPENSSSGGPGPGRGGSTKRPVPSNNNGASANATSNCNYKHPKADVSDSWSVAAEEEAMDNSVKFTAEVIRLISLVLQVMGPNFCLKDVCERSGPDYNSRCPAILEGGFPTLSIYLSQLIIPLLFRCCSGRKDSPTLSKENVYYALEVCITALFAPDSSSNTRTERPASPTNQQFLEPTKGSSPEKYKDKVDPYGVSMTPSAVDLVMGHGSVRIGGSGIFSTDYENETCSGLVRLISPTLTSVLSKDSGAPASASLVPNSQTNKHLTAKPDNIYSKSRASIVATVTKPLVVPQKARQQTAHSRLLDVAAAYLPMAGDKFKTFRAEFAHRLGFLGLKLILIAYTRHASVRLRLIAATLTKLALNGQNGIHLWKFFDFLATHRPPIFVHLLPFIRFKMANLRCATPGEQAYQQIVSQKLIGLHLPYPQTTAAVLRELMTELNTIQVDMERFNKKQTKDAISNRLSVGHGSVRRLRSTDTSSSIRKASSRRAKKALGSVTKEGPRQDSELSTTEQVKYGRRTFAVASLTSDSICSSDLLDESGVGLPSFTRAARGARSMHLSFRQSFLVRNPRKRISANEGSRLLTQDHGMKQTDPILTASAESLVRGSQQLLTHGKLRNTMPYGSKTKTQTKTAKPDWNKALVSLTDVNGDEESMSSLMSDELRAPVGPAAAAAMATSLYGSGAPYLRAREKARHELASLVGISPPEVETSTDRRDSSTIDFSFSEQSTVHDLPKPKPLEAHLKLLVGKAGVSQDKCIRQLRDIHILETTSTDQNKSENLKSHRRASKMDYV</sequence>
<feature type="region of interest" description="Disordered" evidence="1">
    <location>
        <begin position="525"/>
        <end position="567"/>
    </location>
</feature>
<reference evidence="4" key="1">
    <citation type="submission" date="2024-06" db="EMBL/GenBank/DDBJ databases">
        <authorList>
            <person name="Liu X."/>
            <person name="Lenzi L."/>
            <person name="Haldenby T S."/>
            <person name="Uol C."/>
        </authorList>
    </citation>
    <scope>NUCLEOTIDE SEQUENCE</scope>
</reference>
<dbReference type="GO" id="GO:0005261">
    <property type="term" value="F:monoatomic cation channel activity"/>
    <property type="evidence" value="ECO:0007669"/>
    <property type="project" value="TreeGrafter"/>
</dbReference>
<dbReference type="Pfam" id="PF20262">
    <property type="entry name" value="UNC80_C"/>
    <property type="match status" value="3"/>
</dbReference>
<evidence type="ECO:0000313" key="5">
    <source>
        <dbReference type="Proteomes" id="UP001497525"/>
    </source>
</evidence>
<dbReference type="EMBL" id="CAXLJL010000279">
    <property type="protein sequence ID" value="CAL5135925.1"/>
    <property type="molecule type" value="Genomic_DNA"/>
</dbReference>
<name>A0AAV2TGW4_CALDB</name>
<feature type="region of interest" description="Disordered" evidence="1">
    <location>
        <begin position="2220"/>
        <end position="2249"/>
    </location>
</feature>
<dbReference type="SUPFAM" id="SSF48371">
    <property type="entry name" value="ARM repeat"/>
    <property type="match status" value="1"/>
</dbReference>
<evidence type="ECO:0000256" key="1">
    <source>
        <dbReference type="SAM" id="MobiDB-lite"/>
    </source>
</evidence>
<dbReference type="PANTHER" id="PTHR31781">
    <property type="entry name" value="UNC80"/>
    <property type="match status" value="1"/>
</dbReference>
<organism evidence="4 5">
    <name type="scientific">Calicophoron daubneyi</name>
    <name type="common">Rumen fluke</name>
    <name type="synonym">Paramphistomum daubneyi</name>
    <dbReference type="NCBI Taxonomy" id="300641"/>
    <lineage>
        <taxon>Eukaryota</taxon>
        <taxon>Metazoa</taxon>
        <taxon>Spiralia</taxon>
        <taxon>Lophotrochozoa</taxon>
        <taxon>Platyhelminthes</taxon>
        <taxon>Trematoda</taxon>
        <taxon>Digenea</taxon>
        <taxon>Plagiorchiida</taxon>
        <taxon>Pronocephalata</taxon>
        <taxon>Paramphistomoidea</taxon>
        <taxon>Paramphistomidae</taxon>
        <taxon>Calicophoron</taxon>
    </lineage>
</organism>
<evidence type="ECO:0000313" key="4">
    <source>
        <dbReference type="EMBL" id="CAL5135925.1"/>
    </source>
</evidence>
<dbReference type="Proteomes" id="UP001497525">
    <property type="component" value="Unassembled WGS sequence"/>
</dbReference>
<comment type="caution">
    <text evidence="4">The sequence shown here is derived from an EMBL/GenBank/DDBJ whole genome shotgun (WGS) entry which is preliminary data.</text>
</comment>
<dbReference type="InterPro" id="IPR045852">
    <property type="entry name" value="UNC80_central"/>
</dbReference>
<feature type="compositionally biased region" description="Gly residues" evidence="1">
    <location>
        <begin position="541"/>
        <end position="561"/>
    </location>
</feature>
<dbReference type="GO" id="GO:0034703">
    <property type="term" value="C:cation channel complex"/>
    <property type="evidence" value="ECO:0007669"/>
    <property type="project" value="TreeGrafter"/>
</dbReference>
<feature type="region of interest" description="Disordered" evidence="1">
    <location>
        <begin position="1285"/>
        <end position="1316"/>
    </location>
</feature>
<feature type="compositionally biased region" description="Polar residues" evidence="1">
    <location>
        <begin position="1685"/>
        <end position="1698"/>
    </location>
</feature>
<feature type="compositionally biased region" description="Basic and acidic residues" evidence="1">
    <location>
        <begin position="2289"/>
        <end position="2306"/>
    </location>
</feature>
<evidence type="ECO:0000259" key="2">
    <source>
        <dbReference type="Pfam" id="PF19424"/>
    </source>
</evidence>
<feature type="region of interest" description="Disordered" evidence="1">
    <location>
        <begin position="280"/>
        <end position="310"/>
    </location>
</feature>
<dbReference type="Pfam" id="PF19424">
    <property type="entry name" value="UNC80"/>
    <property type="match status" value="2"/>
</dbReference>
<feature type="domain" description="Protein UNC80 central region" evidence="2">
    <location>
        <begin position="222"/>
        <end position="530"/>
    </location>
</feature>
<feature type="region of interest" description="Disordered" evidence="1">
    <location>
        <begin position="1988"/>
        <end position="2026"/>
    </location>
</feature>
<dbReference type="InterPro" id="IPR016024">
    <property type="entry name" value="ARM-type_fold"/>
</dbReference>
<feature type="compositionally biased region" description="Polar residues" evidence="1">
    <location>
        <begin position="2233"/>
        <end position="2244"/>
    </location>
</feature>
<feature type="domain" description="Protein UNC80 C-terminal" evidence="3">
    <location>
        <begin position="1560"/>
        <end position="1682"/>
    </location>
</feature>
<dbReference type="GO" id="GO:0055080">
    <property type="term" value="P:monoatomic cation homeostasis"/>
    <property type="evidence" value="ECO:0007669"/>
    <property type="project" value="TreeGrafter"/>
</dbReference>
<gene>
    <name evidence="4" type="ORF">CDAUBV1_LOCUS10030</name>
</gene>
<feature type="region of interest" description="Disordered" evidence="1">
    <location>
        <begin position="2287"/>
        <end position="2306"/>
    </location>
</feature>